<keyword evidence="5 7" id="KW-0378">Hydrolase</keyword>
<feature type="active site" description="Proton donor" evidence="7">
    <location>
        <position position="182"/>
    </location>
</feature>
<comment type="similarity">
    <text evidence="2 7 8">Belongs to the peptidase C12 family.</text>
</comment>
<evidence type="ECO:0000256" key="3">
    <source>
        <dbReference type="ARBA" id="ARBA00022670"/>
    </source>
</evidence>
<sequence>MSSSNSNADPEKPRKKYIPLESNPEVFTELIQSLGVSGLEFQDVYSLDDDMLGMLPRPVLALVILFPAIGEEYEKGLEQEHSGLPGYEGSGDGEDVIWFKQTIGLACGLYALLHAISNGPARNYISSGSLIQKLLETCTPLNPHERALALEASEGLEKAHALAGKSGATEAPSDLEDDVDYHYACFVRSHKSGRLYELDGMKPGPVDTGVTLTEGEDIISGPALQLVRNFIRREQQRYQNDGFSLMALVRSPDN</sequence>
<feature type="active site" description="Nucleophile" evidence="7">
    <location>
        <position position="107"/>
    </location>
</feature>
<keyword evidence="11" id="KW-1185">Reference proteome</keyword>
<evidence type="ECO:0000256" key="8">
    <source>
        <dbReference type="RuleBase" id="RU361215"/>
    </source>
</evidence>
<evidence type="ECO:0000259" key="9">
    <source>
        <dbReference type="PROSITE" id="PS52048"/>
    </source>
</evidence>
<organism evidence="10 11">
    <name type="scientific">Marasmius crinis-equi</name>
    <dbReference type="NCBI Taxonomy" id="585013"/>
    <lineage>
        <taxon>Eukaryota</taxon>
        <taxon>Fungi</taxon>
        <taxon>Dikarya</taxon>
        <taxon>Basidiomycota</taxon>
        <taxon>Agaricomycotina</taxon>
        <taxon>Agaricomycetes</taxon>
        <taxon>Agaricomycetidae</taxon>
        <taxon>Agaricales</taxon>
        <taxon>Marasmiineae</taxon>
        <taxon>Marasmiaceae</taxon>
        <taxon>Marasmius</taxon>
    </lineage>
</organism>
<evidence type="ECO:0000256" key="7">
    <source>
        <dbReference type="PROSITE-ProRule" id="PRU01393"/>
    </source>
</evidence>
<evidence type="ECO:0000313" key="11">
    <source>
        <dbReference type="Proteomes" id="UP001465976"/>
    </source>
</evidence>
<dbReference type="SUPFAM" id="SSF54001">
    <property type="entry name" value="Cysteine proteinases"/>
    <property type="match status" value="1"/>
</dbReference>
<dbReference type="InterPro" id="IPR038765">
    <property type="entry name" value="Papain-like_cys_pep_sf"/>
</dbReference>
<dbReference type="PROSITE" id="PS52048">
    <property type="entry name" value="UCH_DOMAIN"/>
    <property type="match status" value="1"/>
</dbReference>
<dbReference type="GO" id="GO:0004843">
    <property type="term" value="F:cysteine-type deubiquitinase activity"/>
    <property type="evidence" value="ECO:0007669"/>
    <property type="project" value="UniProtKB-EC"/>
</dbReference>
<keyword evidence="6 7" id="KW-0788">Thiol protease</keyword>
<dbReference type="CDD" id="cd09616">
    <property type="entry name" value="Peptidase_C12_UCH_L1_L3"/>
    <property type="match status" value="1"/>
</dbReference>
<evidence type="ECO:0000256" key="5">
    <source>
        <dbReference type="ARBA" id="ARBA00022801"/>
    </source>
</evidence>
<dbReference type="EMBL" id="JBAHYK010000191">
    <property type="protein sequence ID" value="KAL0576887.1"/>
    <property type="molecule type" value="Genomic_DNA"/>
</dbReference>
<dbReference type="Gene3D" id="3.40.532.10">
    <property type="entry name" value="Peptidase C12, ubiquitin carboxyl-terminal hydrolase"/>
    <property type="match status" value="1"/>
</dbReference>
<feature type="site" description="Transition state stabilizer" evidence="7">
    <location>
        <position position="101"/>
    </location>
</feature>
<comment type="catalytic activity">
    <reaction evidence="1 7 8">
        <text>Thiol-dependent hydrolysis of ester, thioester, amide, peptide and isopeptide bonds formed by the C-terminal Gly of ubiquitin (a 76-residue protein attached to proteins as an intracellular targeting signal).</text>
        <dbReference type="EC" id="3.4.19.12"/>
    </reaction>
</comment>
<dbReference type="PRINTS" id="PR00707">
    <property type="entry name" value="UBCTHYDRLASE"/>
</dbReference>
<protein>
    <recommendedName>
        <fullName evidence="8">Ubiquitin carboxyl-terminal hydrolase</fullName>
        <ecNumber evidence="8">3.4.19.12</ecNumber>
    </recommendedName>
</protein>
<dbReference type="PANTHER" id="PTHR10589:SF17">
    <property type="entry name" value="UBIQUITIN CARBOXYL-TERMINAL HYDROLASE"/>
    <property type="match status" value="1"/>
</dbReference>
<accession>A0ABR3FN92</accession>
<keyword evidence="4 7" id="KW-0833">Ubl conjugation pathway</keyword>
<evidence type="ECO:0000256" key="6">
    <source>
        <dbReference type="ARBA" id="ARBA00022807"/>
    </source>
</evidence>
<evidence type="ECO:0000256" key="2">
    <source>
        <dbReference type="ARBA" id="ARBA00009326"/>
    </source>
</evidence>
<dbReference type="Pfam" id="PF01088">
    <property type="entry name" value="Peptidase_C12"/>
    <property type="match status" value="1"/>
</dbReference>
<evidence type="ECO:0000256" key="4">
    <source>
        <dbReference type="ARBA" id="ARBA00022786"/>
    </source>
</evidence>
<comment type="caution">
    <text evidence="10">The sequence shown here is derived from an EMBL/GenBank/DDBJ whole genome shotgun (WGS) entry which is preliminary data.</text>
</comment>
<reference evidence="10 11" key="1">
    <citation type="submission" date="2024-02" db="EMBL/GenBank/DDBJ databases">
        <title>A draft genome for the cacao thread blight pathogen Marasmius crinis-equi.</title>
        <authorList>
            <person name="Cohen S.P."/>
            <person name="Baruah I.K."/>
            <person name="Amoako-Attah I."/>
            <person name="Bukari Y."/>
            <person name="Meinhardt L.W."/>
            <person name="Bailey B.A."/>
        </authorList>
    </citation>
    <scope>NUCLEOTIDE SEQUENCE [LARGE SCALE GENOMIC DNA]</scope>
    <source>
        <strain evidence="10 11">GH-76</strain>
    </source>
</reference>
<dbReference type="EC" id="3.4.19.12" evidence="8"/>
<dbReference type="Proteomes" id="UP001465976">
    <property type="component" value="Unassembled WGS sequence"/>
</dbReference>
<dbReference type="InterPro" id="IPR001578">
    <property type="entry name" value="Peptidase_C12_UCH"/>
</dbReference>
<gene>
    <name evidence="10" type="primary">YUH1_1</name>
    <name evidence="10" type="ORF">V5O48_005094</name>
</gene>
<proteinExistence type="inferred from homology"/>
<evidence type="ECO:0000256" key="1">
    <source>
        <dbReference type="ARBA" id="ARBA00000707"/>
    </source>
</evidence>
<keyword evidence="3 7" id="KW-0645">Protease</keyword>
<feature type="site" description="Important for enzyme activity" evidence="7">
    <location>
        <position position="199"/>
    </location>
</feature>
<evidence type="ECO:0000313" key="10">
    <source>
        <dbReference type="EMBL" id="KAL0576887.1"/>
    </source>
</evidence>
<dbReference type="PANTHER" id="PTHR10589">
    <property type="entry name" value="UBIQUITIN CARBOXYL-TERMINAL HYDROLASE"/>
    <property type="match status" value="1"/>
</dbReference>
<name>A0ABR3FN92_9AGAR</name>
<feature type="domain" description="UCH catalytic" evidence="9">
    <location>
        <begin position="16"/>
        <end position="250"/>
    </location>
</feature>
<dbReference type="InterPro" id="IPR036959">
    <property type="entry name" value="Peptidase_C12_UCH_sf"/>
</dbReference>